<dbReference type="EMBL" id="SETE01000007">
    <property type="protein sequence ID" value="RYM32146.1"/>
    <property type="molecule type" value="Genomic_DNA"/>
</dbReference>
<protein>
    <submittedName>
        <fullName evidence="1">DUF2442 domain-containing protein</fullName>
    </submittedName>
</protein>
<keyword evidence="2" id="KW-1185">Reference proteome</keyword>
<organism evidence="1 2">
    <name type="scientific">Brumimicrobium glaciale</name>
    <dbReference type="NCBI Taxonomy" id="200475"/>
    <lineage>
        <taxon>Bacteria</taxon>
        <taxon>Pseudomonadati</taxon>
        <taxon>Bacteroidota</taxon>
        <taxon>Flavobacteriia</taxon>
        <taxon>Flavobacteriales</taxon>
        <taxon>Crocinitomicaceae</taxon>
        <taxon>Brumimicrobium</taxon>
    </lineage>
</organism>
<dbReference type="InterPro" id="IPR018841">
    <property type="entry name" value="DUF2442"/>
</dbReference>
<dbReference type="Proteomes" id="UP000293952">
    <property type="component" value="Unassembled WGS sequence"/>
</dbReference>
<reference evidence="1 2" key="1">
    <citation type="submission" date="2019-02" db="EMBL/GenBank/DDBJ databases">
        <title>Genome sequence of the sea-ice species Brumimicrobium glaciale.</title>
        <authorList>
            <person name="Bowman J.P."/>
        </authorList>
    </citation>
    <scope>NUCLEOTIDE SEQUENCE [LARGE SCALE GENOMIC DNA]</scope>
    <source>
        <strain evidence="1 2">IC156</strain>
    </source>
</reference>
<comment type="caution">
    <text evidence="1">The sequence shown here is derived from an EMBL/GenBank/DDBJ whole genome shotgun (WGS) entry which is preliminary data.</text>
</comment>
<dbReference type="RefSeq" id="WP_130094835.1">
    <property type="nucleotide sequence ID" value="NZ_SETE01000007.1"/>
</dbReference>
<name>A0A4V1WF68_9FLAO</name>
<accession>A0A4V1WF68</accession>
<dbReference type="Pfam" id="PF10387">
    <property type="entry name" value="DUF2442"/>
    <property type="match status" value="1"/>
</dbReference>
<dbReference type="OrthoDB" id="9807561at2"/>
<proteinExistence type="predicted"/>
<evidence type="ECO:0000313" key="2">
    <source>
        <dbReference type="Proteomes" id="UP000293952"/>
    </source>
</evidence>
<gene>
    <name evidence="1" type="ORF">ERX46_15810</name>
</gene>
<dbReference type="Gene3D" id="3.30.2020.40">
    <property type="entry name" value="Uncharacterised protein PF10387, DUF2442"/>
    <property type="match status" value="1"/>
</dbReference>
<dbReference type="AlphaFoldDB" id="A0A4V1WF68"/>
<sequence>MNTLNKETDKKSNDSIDRLIFEQKLRIKTLHIDKDLDLLLLIFNNGNVLKVKLSDYPRLKEADNSQLLDWQLINGGVGIHWGSLDEDLSLKGFIKTSALNKMMRNLMGQDNDESFVV</sequence>
<evidence type="ECO:0000313" key="1">
    <source>
        <dbReference type="EMBL" id="RYM32146.1"/>
    </source>
</evidence>